<gene>
    <name evidence="7" type="ORF">P1J78_03020</name>
</gene>
<feature type="domain" description="SIS" evidence="6">
    <location>
        <begin position="148"/>
        <end position="285"/>
    </location>
</feature>
<dbReference type="InterPro" id="IPR000281">
    <property type="entry name" value="HTH_RpiR"/>
</dbReference>
<dbReference type="CDD" id="cd05013">
    <property type="entry name" value="SIS_RpiR"/>
    <property type="match status" value="1"/>
</dbReference>
<dbReference type="PANTHER" id="PTHR30514">
    <property type="entry name" value="GLUCOKINASE"/>
    <property type="match status" value="1"/>
</dbReference>
<keyword evidence="3" id="KW-0804">Transcription</keyword>
<dbReference type="EMBL" id="JARGYC010000005">
    <property type="protein sequence ID" value="MDF0599696.1"/>
    <property type="molecule type" value="Genomic_DNA"/>
</dbReference>
<dbReference type="SUPFAM" id="SSF46689">
    <property type="entry name" value="Homeodomain-like"/>
    <property type="match status" value="1"/>
</dbReference>
<evidence type="ECO:0000256" key="2">
    <source>
        <dbReference type="ARBA" id="ARBA00023125"/>
    </source>
</evidence>
<dbReference type="GO" id="GO:0003700">
    <property type="term" value="F:DNA-binding transcription factor activity"/>
    <property type="evidence" value="ECO:0007669"/>
    <property type="project" value="InterPro"/>
</dbReference>
<organism evidence="7 8">
    <name type="scientific">Psychromarinibacter sediminicola</name>
    <dbReference type="NCBI Taxonomy" id="3033385"/>
    <lineage>
        <taxon>Bacteria</taxon>
        <taxon>Pseudomonadati</taxon>
        <taxon>Pseudomonadota</taxon>
        <taxon>Alphaproteobacteria</taxon>
        <taxon>Rhodobacterales</taxon>
        <taxon>Paracoccaceae</taxon>
        <taxon>Psychromarinibacter</taxon>
    </lineage>
</organism>
<dbReference type="Pfam" id="PF01380">
    <property type="entry name" value="SIS"/>
    <property type="match status" value="1"/>
</dbReference>
<dbReference type="RefSeq" id="WP_275565845.1">
    <property type="nucleotide sequence ID" value="NZ_JARGYC010000005.1"/>
</dbReference>
<dbReference type="InterPro" id="IPR047640">
    <property type="entry name" value="RpiR-like"/>
</dbReference>
<keyword evidence="2" id="KW-0238">DNA-binding</keyword>
<keyword evidence="8" id="KW-1185">Reference proteome</keyword>
<keyword evidence="1" id="KW-0805">Transcription regulation</keyword>
<dbReference type="InterPro" id="IPR009057">
    <property type="entry name" value="Homeodomain-like_sf"/>
</dbReference>
<dbReference type="PROSITE" id="PS51071">
    <property type="entry name" value="HTH_RPIR"/>
    <property type="match status" value="1"/>
</dbReference>
<dbReference type="InterPro" id="IPR046348">
    <property type="entry name" value="SIS_dom_sf"/>
</dbReference>
<dbReference type="PROSITE" id="PS51464">
    <property type="entry name" value="SIS"/>
    <property type="match status" value="1"/>
</dbReference>
<dbReference type="GO" id="GO:0097367">
    <property type="term" value="F:carbohydrate derivative binding"/>
    <property type="evidence" value="ECO:0007669"/>
    <property type="project" value="InterPro"/>
</dbReference>
<evidence type="ECO:0000313" key="7">
    <source>
        <dbReference type="EMBL" id="MDF0599696.1"/>
    </source>
</evidence>
<dbReference type="Gene3D" id="3.40.50.10490">
    <property type="entry name" value="Glucose-6-phosphate isomerase like protein, domain 1"/>
    <property type="match status" value="1"/>
</dbReference>
<sequence>MTKKDPLGPVPKAAAETRRADPADNPGDQTLEGRIYRAYSWLTRSEQRLADVLLEHQMDLPIYTAAELSAKAGVSKSTAARLIRTLGYRSYPEAKREIRNEQFWGSPQGGLNRAEHPQEASAKRMMEDDLENIRQTLAAIPEARMTEAAHGIATARRVWIIGLRSGHGLGLHMAHYLTLIRDKVHLMNFGSGSLSHDVGSLEDGDLLLVIAFRRRPKVLVDVLEAAREAGTRTLLITDLSAGASARAADMTLRCRTQSPAPFNTFTAAVTLINSLSWQVHAMMGEAAIDRYRRIDQLVGKLDNVSTPQPRS</sequence>
<protein>
    <submittedName>
        <fullName evidence="7">MurR/RpiR family transcriptional regulator</fullName>
    </submittedName>
</protein>
<dbReference type="PANTHER" id="PTHR30514:SF18">
    <property type="entry name" value="RPIR-FAMILY TRANSCRIPTIONAL REGULATOR"/>
    <property type="match status" value="1"/>
</dbReference>
<accession>A0AAE3NPF8</accession>
<dbReference type="InterPro" id="IPR001347">
    <property type="entry name" value="SIS_dom"/>
</dbReference>
<dbReference type="GO" id="GO:1901135">
    <property type="term" value="P:carbohydrate derivative metabolic process"/>
    <property type="evidence" value="ECO:0007669"/>
    <property type="project" value="InterPro"/>
</dbReference>
<feature type="domain" description="HTH rpiR-type" evidence="5">
    <location>
        <begin position="29"/>
        <end position="105"/>
    </location>
</feature>
<name>A0AAE3NPF8_9RHOB</name>
<evidence type="ECO:0000259" key="6">
    <source>
        <dbReference type="PROSITE" id="PS51464"/>
    </source>
</evidence>
<dbReference type="AlphaFoldDB" id="A0AAE3NPF8"/>
<proteinExistence type="predicted"/>
<comment type="caution">
    <text evidence="7">The sequence shown here is derived from an EMBL/GenBank/DDBJ whole genome shotgun (WGS) entry which is preliminary data.</text>
</comment>
<feature type="region of interest" description="Disordered" evidence="4">
    <location>
        <begin position="1"/>
        <end position="30"/>
    </location>
</feature>
<evidence type="ECO:0000259" key="5">
    <source>
        <dbReference type="PROSITE" id="PS51071"/>
    </source>
</evidence>
<dbReference type="InterPro" id="IPR035472">
    <property type="entry name" value="RpiR-like_SIS"/>
</dbReference>
<dbReference type="Gene3D" id="1.10.10.10">
    <property type="entry name" value="Winged helix-like DNA-binding domain superfamily/Winged helix DNA-binding domain"/>
    <property type="match status" value="1"/>
</dbReference>
<evidence type="ECO:0000313" key="8">
    <source>
        <dbReference type="Proteomes" id="UP001220964"/>
    </source>
</evidence>
<dbReference type="Proteomes" id="UP001220964">
    <property type="component" value="Unassembled WGS sequence"/>
</dbReference>
<evidence type="ECO:0000256" key="4">
    <source>
        <dbReference type="SAM" id="MobiDB-lite"/>
    </source>
</evidence>
<dbReference type="GO" id="GO:0003677">
    <property type="term" value="F:DNA binding"/>
    <property type="evidence" value="ECO:0007669"/>
    <property type="project" value="UniProtKB-KW"/>
</dbReference>
<reference evidence="7" key="1">
    <citation type="submission" date="2023-03" db="EMBL/GenBank/DDBJ databases">
        <title>Multiphase analysis and comparison of six strains from genera Psychromarinibacter, Lutimaribacter, and Maritimibacter, including a novel species: Psychromarinibacter sediminicola sp. nov.</title>
        <authorList>
            <person name="Wang Y.-H."/>
            <person name="Ye M.-Q."/>
            <person name="Du Z.-J."/>
        </authorList>
    </citation>
    <scope>NUCLEOTIDE SEQUENCE</scope>
    <source>
        <strain evidence="7">C21-152</strain>
    </source>
</reference>
<evidence type="ECO:0000256" key="3">
    <source>
        <dbReference type="ARBA" id="ARBA00023163"/>
    </source>
</evidence>
<evidence type="ECO:0000256" key="1">
    <source>
        <dbReference type="ARBA" id="ARBA00023015"/>
    </source>
</evidence>
<dbReference type="SUPFAM" id="SSF53697">
    <property type="entry name" value="SIS domain"/>
    <property type="match status" value="1"/>
</dbReference>
<dbReference type="Pfam" id="PF01418">
    <property type="entry name" value="HTH_6"/>
    <property type="match status" value="1"/>
</dbReference>
<dbReference type="InterPro" id="IPR036388">
    <property type="entry name" value="WH-like_DNA-bd_sf"/>
</dbReference>